<dbReference type="InterPro" id="IPR003594">
    <property type="entry name" value="HATPase_dom"/>
</dbReference>
<evidence type="ECO:0000313" key="3">
    <source>
        <dbReference type="EMBL" id="RMI39616.1"/>
    </source>
</evidence>
<keyword evidence="3" id="KW-0547">Nucleotide-binding</keyword>
<dbReference type="PANTHER" id="PTHR35526:SF3">
    <property type="entry name" value="ANTI-SIGMA-F FACTOR RSBW"/>
    <property type="match status" value="1"/>
</dbReference>
<keyword evidence="1" id="KW-0808">Transferase</keyword>
<dbReference type="Pfam" id="PF13581">
    <property type="entry name" value="HATPase_c_2"/>
    <property type="match status" value="1"/>
</dbReference>
<sequence length="154" mass="16530">MTGGFLVPRPVGGPDGGYPALRLAGGTGEPLDIGEARRALRGVAEAHAWGVDLDDLELLVSEVLTNAVRYTASGRRGGGVDVRILVRDECLRVEVTDDGGARTIPHLVESSDWQESGRGLLMVAVLAADWGWTAERSRTTVWFELHRKGAERGV</sequence>
<keyword evidence="3" id="KW-0067">ATP-binding</keyword>
<keyword evidence="1" id="KW-0723">Serine/threonine-protein kinase</keyword>
<accession>A0A3M2LR97</accession>
<keyword evidence="4" id="KW-1185">Reference proteome</keyword>
<dbReference type="RefSeq" id="WP_122197645.1">
    <property type="nucleotide sequence ID" value="NZ_JBHSKC010000001.1"/>
</dbReference>
<dbReference type="EMBL" id="RFFG01000064">
    <property type="protein sequence ID" value="RMI39616.1"/>
    <property type="molecule type" value="Genomic_DNA"/>
</dbReference>
<dbReference type="OrthoDB" id="3534568at2"/>
<dbReference type="SUPFAM" id="SSF55874">
    <property type="entry name" value="ATPase domain of HSP90 chaperone/DNA topoisomerase II/histidine kinase"/>
    <property type="match status" value="1"/>
</dbReference>
<evidence type="ECO:0000256" key="1">
    <source>
        <dbReference type="ARBA" id="ARBA00022527"/>
    </source>
</evidence>
<dbReference type="PANTHER" id="PTHR35526">
    <property type="entry name" value="ANTI-SIGMA-F FACTOR RSBW-RELATED"/>
    <property type="match status" value="1"/>
</dbReference>
<dbReference type="CDD" id="cd16936">
    <property type="entry name" value="HATPase_RsbW-like"/>
    <property type="match status" value="1"/>
</dbReference>
<feature type="domain" description="Histidine kinase/HSP90-like ATPase" evidence="2">
    <location>
        <begin position="32"/>
        <end position="143"/>
    </location>
</feature>
<evidence type="ECO:0000259" key="2">
    <source>
        <dbReference type="Pfam" id="PF13581"/>
    </source>
</evidence>
<keyword evidence="1" id="KW-0418">Kinase</keyword>
<dbReference type="GO" id="GO:0005524">
    <property type="term" value="F:ATP binding"/>
    <property type="evidence" value="ECO:0007669"/>
    <property type="project" value="UniProtKB-KW"/>
</dbReference>
<gene>
    <name evidence="3" type="ORF">EBO15_29040</name>
</gene>
<dbReference type="GO" id="GO:0004674">
    <property type="term" value="F:protein serine/threonine kinase activity"/>
    <property type="evidence" value="ECO:0007669"/>
    <property type="project" value="UniProtKB-KW"/>
</dbReference>
<dbReference type="AlphaFoldDB" id="A0A3M2LR97"/>
<organism evidence="3 4">
    <name type="scientific">Actinomadura harenae</name>
    <dbReference type="NCBI Taxonomy" id="2483351"/>
    <lineage>
        <taxon>Bacteria</taxon>
        <taxon>Bacillati</taxon>
        <taxon>Actinomycetota</taxon>
        <taxon>Actinomycetes</taxon>
        <taxon>Streptosporangiales</taxon>
        <taxon>Thermomonosporaceae</taxon>
        <taxon>Actinomadura</taxon>
    </lineage>
</organism>
<dbReference type="Proteomes" id="UP000282674">
    <property type="component" value="Unassembled WGS sequence"/>
</dbReference>
<proteinExistence type="predicted"/>
<dbReference type="InterPro" id="IPR050267">
    <property type="entry name" value="Anti-sigma-factor_SerPK"/>
</dbReference>
<name>A0A3M2LR97_9ACTN</name>
<comment type="caution">
    <text evidence="3">The sequence shown here is derived from an EMBL/GenBank/DDBJ whole genome shotgun (WGS) entry which is preliminary data.</text>
</comment>
<evidence type="ECO:0000313" key="4">
    <source>
        <dbReference type="Proteomes" id="UP000282674"/>
    </source>
</evidence>
<dbReference type="InterPro" id="IPR036890">
    <property type="entry name" value="HATPase_C_sf"/>
</dbReference>
<protein>
    <submittedName>
        <fullName evidence="3">ATP-binding protein</fullName>
    </submittedName>
</protein>
<reference evidence="3 4" key="1">
    <citation type="submission" date="2018-10" db="EMBL/GenBank/DDBJ databases">
        <title>Isolation from soil.</title>
        <authorList>
            <person name="Hu J."/>
        </authorList>
    </citation>
    <scope>NUCLEOTIDE SEQUENCE [LARGE SCALE GENOMIC DNA]</scope>
    <source>
        <strain evidence="3 4">NEAU-Ht49</strain>
    </source>
</reference>
<dbReference type="Gene3D" id="3.30.565.10">
    <property type="entry name" value="Histidine kinase-like ATPase, C-terminal domain"/>
    <property type="match status" value="1"/>
</dbReference>